<reference evidence="15" key="1">
    <citation type="journal article" date="2017" name="bioRxiv">
        <title>Comparative analysis of the genomes of Stylophora pistillata and Acropora digitifera provides evidence for extensive differences between species of corals.</title>
        <authorList>
            <person name="Voolstra C.R."/>
            <person name="Li Y."/>
            <person name="Liew Y.J."/>
            <person name="Baumgarten S."/>
            <person name="Zoccola D."/>
            <person name="Flot J.-F."/>
            <person name="Tambutte S."/>
            <person name="Allemand D."/>
            <person name="Aranda M."/>
        </authorList>
    </citation>
    <scope>NUCLEOTIDE SEQUENCE [LARGE SCALE GENOMIC DNA]</scope>
</reference>
<evidence type="ECO:0000256" key="6">
    <source>
        <dbReference type="ARBA" id="ARBA00022737"/>
    </source>
</evidence>
<dbReference type="SUPFAM" id="SSF52058">
    <property type="entry name" value="L domain-like"/>
    <property type="match status" value="1"/>
</dbReference>
<dbReference type="SMART" id="SM00408">
    <property type="entry name" value="IGc2"/>
    <property type="match status" value="2"/>
</dbReference>
<dbReference type="GO" id="GO:0005886">
    <property type="term" value="C:plasma membrane"/>
    <property type="evidence" value="ECO:0007669"/>
    <property type="project" value="UniProtKB-SubCell"/>
</dbReference>
<dbReference type="InterPro" id="IPR000372">
    <property type="entry name" value="LRRNT"/>
</dbReference>
<feature type="domain" description="Ig-like" evidence="13">
    <location>
        <begin position="538"/>
        <end position="640"/>
    </location>
</feature>
<evidence type="ECO:0000259" key="13">
    <source>
        <dbReference type="PROSITE" id="PS50835"/>
    </source>
</evidence>
<dbReference type="CDD" id="cd00096">
    <property type="entry name" value="Ig"/>
    <property type="match status" value="1"/>
</dbReference>
<keyword evidence="5 12" id="KW-0732">Signal</keyword>
<dbReference type="Proteomes" id="UP000225706">
    <property type="component" value="Unassembled WGS sequence"/>
</dbReference>
<dbReference type="Pfam" id="PF01462">
    <property type="entry name" value="LRRNT"/>
    <property type="match status" value="1"/>
</dbReference>
<dbReference type="PROSITE" id="PS51450">
    <property type="entry name" value="LRR"/>
    <property type="match status" value="5"/>
</dbReference>
<evidence type="ECO:0000256" key="1">
    <source>
        <dbReference type="ARBA" id="ARBA00004236"/>
    </source>
</evidence>
<name>A0A2B4RW43_STYPI</name>
<feature type="chain" id="PRO_5012315498" evidence="12">
    <location>
        <begin position="22"/>
        <end position="652"/>
    </location>
</feature>
<evidence type="ECO:0000256" key="10">
    <source>
        <dbReference type="ARBA" id="ARBA00023180"/>
    </source>
</evidence>
<protein>
    <submittedName>
        <fullName evidence="14">Leucine-rich repeats and immunoglobulin-like domains protein 3</fullName>
    </submittedName>
</protein>
<dbReference type="FunFam" id="2.60.40.10:FF:000032">
    <property type="entry name" value="palladin isoform X1"/>
    <property type="match status" value="1"/>
</dbReference>
<dbReference type="OrthoDB" id="5977656at2759"/>
<keyword evidence="7" id="KW-1133">Transmembrane helix</keyword>
<evidence type="ECO:0000256" key="12">
    <source>
        <dbReference type="SAM" id="SignalP"/>
    </source>
</evidence>
<sequence>MNSFLTVFGVVLLCGISLNQAITPCPKQCVCEEQFFPETQGFGAKVNCSGRKLKKFPRPLPYVTTTLLLQNNRLSKLEGRHFHGMIYLRTLHLEGNRIKKIGATSMGYLPSLQTLYLQNNRIEELAFGAFRNCSRLLTLNLAKNKLSTLQYAAFDGLSQLDALDLNANLINSIEDGAFLGLHRLKSLSLSQNQITKIGAYLFADVYSLTSLYLFRNQISVIENGAFSRLLYLKTLSLFDNKISAIRQKTIAGLENLEELYLQRNRITDIEPWSFSATKKLRLLILYSNLLSFIPDNMFEDLRYLTVLHLGINTISYVADEAFRHLGRLSVLNLDSNRLTLLNPKTFYGLSNLKDIHLYFNNISYAGKGTFDHFKRITRFLWDVPEAYRVSLKPNAVKSRGSGLHCDCNARWLKAWLLERKFADITCASPAHLTGVTVTKLRDRDFVCGALEVVVYPKQVLAILGQNVELRCHTSLGATYQWNLKGVKLEADQYRVPNPLGLLTIYGLAEEDLGEYVCVAQNEAGIVASHAMVTSGVRPQFTVYPLAVDATEPLKPVVLKCRAKGTPTPEIKWYKESLLIVGSPEESRLQITMEGSLVFMGKRFHITKEGSLIILDPRVEDEGTYTCSAENDLGKISYDVSLYVETNSKCARG</sequence>
<keyword evidence="9" id="KW-1015">Disulfide bond</keyword>
<comment type="caution">
    <text evidence="14">The sequence shown here is derived from an EMBL/GenBank/DDBJ whole genome shotgun (WGS) entry which is preliminary data.</text>
</comment>
<dbReference type="InterPro" id="IPR013783">
    <property type="entry name" value="Ig-like_fold"/>
</dbReference>
<dbReference type="STRING" id="50429.A0A2B4RW43"/>
<dbReference type="SMART" id="SM00082">
    <property type="entry name" value="LRRCT"/>
    <property type="match status" value="1"/>
</dbReference>
<keyword evidence="4" id="KW-0812">Transmembrane</keyword>
<dbReference type="InterPro" id="IPR036179">
    <property type="entry name" value="Ig-like_dom_sf"/>
</dbReference>
<dbReference type="Pfam" id="PF13516">
    <property type="entry name" value="LRR_6"/>
    <property type="match status" value="1"/>
</dbReference>
<dbReference type="InterPro" id="IPR000483">
    <property type="entry name" value="Cys-rich_flank_reg_C"/>
</dbReference>
<dbReference type="SUPFAM" id="SSF48726">
    <property type="entry name" value="Immunoglobulin"/>
    <property type="match status" value="2"/>
</dbReference>
<proteinExistence type="predicted"/>
<feature type="domain" description="Ig-like" evidence="13">
    <location>
        <begin position="450"/>
        <end position="533"/>
    </location>
</feature>
<dbReference type="EMBL" id="LSMT01000232">
    <property type="protein sequence ID" value="PFX22674.1"/>
    <property type="molecule type" value="Genomic_DNA"/>
</dbReference>
<evidence type="ECO:0000313" key="14">
    <source>
        <dbReference type="EMBL" id="PFX22674.1"/>
    </source>
</evidence>
<dbReference type="InterPro" id="IPR032675">
    <property type="entry name" value="LRR_dom_sf"/>
</dbReference>
<dbReference type="SMART" id="SM00369">
    <property type="entry name" value="LRR_TYP"/>
    <property type="match status" value="13"/>
</dbReference>
<evidence type="ECO:0000256" key="3">
    <source>
        <dbReference type="ARBA" id="ARBA00022614"/>
    </source>
</evidence>
<dbReference type="InterPro" id="IPR001611">
    <property type="entry name" value="Leu-rich_rpt"/>
</dbReference>
<dbReference type="SMART" id="SM00365">
    <property type="entry name" value="LRR_SD22"/>
    <property type="match status" value="5"/>
</dbReference>
<dbReference type="PANTHER" id="PTHR45842">
    <property type="entry name" value="SYNAPTIC ADHESION-LIKE MOLECULE SALM"/>
    <property type="match status" value="1"/>
</dbReference>
<dbReference type="Gene3D" id="2.60.40.10">
    <property type="entry name" value="Immunoglobulins"/>
    <property type="match status" value="2"/>
</dbReference>
<keyword evidence="10" id="KW-0325">Glycoprotein</keyword>
<dbReference type="InterPro" id="IPR007110">
    <property type="entry name" value="Ig-like_dom"/>
</dbReference>
<keyword evidence="6" id="KW-0677">Repeat</keyword>
<evidence type="ECO:0000256" key="11">
    <source>
        <dbReference type="ARBA" id="ARBA00023319"/>
    </source>
</evidence>
<dbReference type="InterPro" id="IPR003598">
    <property type="entry name" value="Ig_sub2"/>
</dbReference>
<comment type="subcellular location">
    <subcellularLocation>
        <location evidence="1">Cell membrane</location>
    </subcellularLocation>
</comment>
<evidence type="ECO:0000256" key="7">
    <source>
        <dbReference type="ARBA" id="ARBA00022989"/>
    </source>
</evidence>
<keyword evidence="15" id="KW-1185">Reference proteome</keyword>
<keyword evidence="3" id="KW-0433">Leucine-rich repeat</keyword>
<keyword evidence="11" id="KW-0393">Immunoglobulin domain</keyword>
<dbReference type="FunFam" id="3.80.10.10:FF:001438">
    <property type="entry name" value="Uncharacterized protein"/>
    <property type="match status" value="1"/>
</dbReference>
<dbReference type="Gene3D" id="3.80.10.10">
    <property type="entry name" value="Ribonuclease Inhibitor"/>
    <property type="match status" value="2"/>
</dbReference>
<evidence type="ECO:0000313" key="15">
    <source>
        <dbReference type="Proteomes" id="UP000225706"/>
    </source>
</evidence>
<evidence type="ECO:0000256" key="8">
    <source>
        <dbReference type="ARBA" id="ARBA00023136"/>
    </source>
</evidence>
<evidence type="ECO:0000256" key="2">
    <source>
        <dbReference type="ARBA" id="ARBA00022475"/>
    </source>
</evidence>
<keyword evidence="2" id="KW-1003">Cell membrane</keyword>
<gene>
    <name evidence="14" type="primary">Lrig3</name>
    <name evidence="14" type="ORF">AWC38_SpisGene12795</name>
</gene>
<dbReference type="AlphaFoldDB" id="A0A2B4RW43"/>
<organism evidence="14 15">
    <name type="scientific">Stylophora pistillata</name>
    <name type="common">Smooth cauliflower coral</name>
    <dbReference type="NCBI Taxonomy" id="50429"/>
    <lineage>
        <taxon>Eukaryota</taxon>
        <taxon>Metazoa</taxon>
        <taxon>Cnidaria</taxon>
        <taxon>Anthozoa</taxon>
        <taxon>Hexacorallia</taxon>
        <taxon>Scleractinia</taxon>
        <taxon>Astrocoeniina</taxon>
        <taxon>Pocilloporidae</taxon>
        <taxon>Stylophora</taxon>
    </lineage>
</organism>
<dbReference type="InterPro" id="IPR003591">
    <property type="entry name" value="Leu-rich_rpt_typical-subtyp"/>
</dbReference>
<evidence type="ECO:0000256" key="9">
    <source>
        <dbReference type="ARBA" id="ARBA00023157"/>
    </source>
</evidence>
<feature type="signal peptide" evidence="12">
    <location>
        <begin position="1"/>
        <end position="21"/>
    </location>
</feature>
<dbReference type="InterPro" id="IPR050467">
    <property type="entry name" value="LRFN"/>
</dbReference>
<evidence type="ECO:0000256" key="5">
    <source>
        <dbReference type="ARBA" id="ARBA00022729"/>
    </source>
</evidence>
<accession>A0A2B4RW43</accession>
<dbReference type="InterPro" id="IPR003599">
    <property type="entry name" value="Ig_sub"/>
</dbReference>
<dbReference type="SMART" id="SM00409">
    <property type="entry name" value="IG"/>
    <property type="match status" value="2"/>
</dbReference>
<dbReference type="SMART" id="SM00013">
    <property type="entry name" value="LRRNT"/>
    <property type="match status" value="1"/>
</dbReference>
<evidence type="ECO:0000256" key="4">
    <source>
        <dbReference type="ARBA" id="ARBA00022692"/>
    </source>
</evidence>
<keyword evidence="8" id="KW-0472">Membrane</keyword>
<dbReference type="Pfam" id="PF13855">
    <property type="entry name" value="LRR_8"/>
    <property type="match status" value="3"/>
</dbReference>
<dbReference type="PANTHER" id="PTHR45842:SF12">
    <property type="entry name" value="KEKKON 5, ISOFORM A"/>
    <property type="match status" value="1"/>
</dbReference>
<dbReference type="PROSITE" id="PS50835">
    <property type="entry name" value="IG_LIKE"/>
    <property type="match status" value="2"/>
</dbReference>
<dbReference type="Pfam" id="PF13927">
    <property type="entry name" value="Ig_3"/>
    <property type="match status" value="2"/>
</dbReference>